<sequence>MKFSALTFALAAASSATTASAFGVTHPANSFKSVAIQMSADGSLDHGSTPPMVILDDADEAEAKIPAYTRKESTGFSKESKLPLGIRLTGGEKLRDDGLTGKGVKVAVIDSGVAAGHPGFGDQVVKQIWLRRGGSLMKDDHGTHVAGTIHMMAPEAEIYDYRVFGNRGMGVNEAINTAIYDAIEEGCDIINMSLGGPVPDWDSYKAVRAAYKAGLIMVVAAGNEGDGDVLTNENSWPANYRQCINVAAVAKRNKLPLARFSNTNDQVDYCGIGVDVKSFRPDGKFQKMDGTSMATPHVCGFLTALLTKGGKYEDKITDDNSCRKLINKKFCIDVGAEGSDNATGLGFLTYLTKEEFEEDFLNLPDY</sequence>
<dbReference type="Gene3D" id="3.40.50.200">
    <property type="entry name" value="Peptidase S8/S53 domain"/>
    <property type="match status" value="1"/>
</dbReference>
<feature type="active site" description="Charge relay system" evidence="7">
    <location>
        <position position="110"/>
    </location>
</feature>
<feature type="signal peptide" evidence="9">
    <location>
        <begin position="1"/>
        <end position="21"/>
    </location>
</feature>
<dbReference type="InterPro" id="IPR015500">
    <property type="entry name" value="Peptidase_S8_subtilisin-rel"/>
</dbReference>
<dbReference type="PANTHER" id="PTHR43806:SF11">
    <property type="entry name" value="CEREVISIN-RELATED"/>
    <property type="match status" value="1"/>
</dbReference>
<evidence type="ECO:0000256" key="2">
    <source>
        <dbReference type="ARBA" id="ARBA00022670"/>
    </source>
</evidence>
<evidence type="ECO:0000256" key="3">
    <source>
        <dbReference type="ARBA" id="ARBA00022801"/>
    </source>
</evidence>
<dbReference type="PROSITE" id="PS00138">
    <property type="entry name" value="SUBTILASE_SER"/>
    <property type="match status" value="1"/>
</dbReference>
<name>A0A7S3QIT4_9STRA</name>
<evidence type="ECO:0000259" key="10">
    <source>
        <dbReference type="Pfam" id="PF00082"/>
    </source>
</evidence>
<dbReference type="EC" id="3.4.21.62" evidence="6"/>
<evidence type="ECO:0000256" key="5">
    <source>
        <dbReference type="ARBA" id="ARBA00023529"/>
    </source>
</evidence>
<evidence type="ECO:0000256" key="1">
    <source>
        <dbReference type="ARBA" id="ARBA00011073"/>
    </source>
</evidence>
<dbReference type="PROSITE" id="PS00136">
    <property type="entry name" value="SUBTILASE_ASP"/>
    <property type="match status" value="1"/>
</dbReference>
<dbReference type="PANTHER" id="PTHR43806">
    <property type="entry name" value="PEPTIDASE S8"/>
    <property type="match status" value="1"/>
</dbReference>
<keyword evidence="2 7" id="KW-0645">Protease</keyword>
<dbReference type="PRINTS" id="PR00723">
    <property type="entry name" value="SUBTILISIN"/>
</dbReference>
<feature type="active site" description="Charge relay system" evidence="7">
    <location>
        <position position="141"/>
    </location>
</feature>
<evidence type="ECO:0000313" key="11">
    <source>
        <dbReference type="EMBL" id="CAE0478757.1"/>
    </source>
</evidence>
<dbReference type="PROSITE" id="PS51892">
    <property type="entry name" value="SUBTILASE"/>
    <property type="match status" value="1"/>
</dbReference>
<dbReference type="InterPro" id="IPR000209">
    <property type="entry name" value="Peptidase_S8/S53_dom"/>
</dbReference>
<keyword evidence="9" id="KW-0732">Signal</keyword>
<evidence type="ECO:0000256" key="8">
    <source>
        <dbReference type="RuleBase" id="RU003355"/>
    </source>
</evidence>
<dbReference type="InterPro" id="IPR036852">
    <property type="entry name" value="Peptidase_S8/S53_dom_sf"/>
</dbReference>
<keyword evidence="4 7" id="KW-0720">Serine protease</keyword>
<protein>
    <recommendedName>
        <fullName evidence="6">subtilisin</fullName>
        <ecNumber evidence="6">3.4.21.62</ecNumber>
    </recommendedName>
</protein>
<comment type="similarity">
    <text evidence="1 7 8">Belongs to the peptidase S8 family.</text>
</comment>
<feature type="domain" description="Peptidase S8/S53" evidence="10">
    <location>
        <begin position="101"/>
        <end position="316"/>
    </location>
</feature>
<dbReference type="InterPro" id="IPR050131">
    <property type="entry name" value="Peptidase_S8_subtilisin-like"/>
</dbReference>
<evidence type="ECO:0000256" key="4">
    <source>
        <dbReference type="ARBA" id="ARBA00022825"/>
    </source>
</evidence>
<reference evidence="11" key="1">
    <citation type="submission" date="2021-01" db="EMBL/GenBank/DDBJ databases">
        <authorList>
            <person name="Corre E."/>
            <person name="Pelletier E."/>
            <person name="Niang G."/>
            <person name="Scheremetjew M."/>
            <person name="Finn R."/>
            <person name="Kale V."/>
            <person name="Holt S."/>
            <person name="Cochrane G."/>
            <person name="Meng A."/>
            <person name="Brown T."/>
            <person name="Cohen L."/>
        </authorList>
    </citation>
    <scope>NUCLEOTIDE SEQUENCE</scope>
    <source>
        <strain evidence="11">MM31A-1</strain>
    </source>
</reference>
<evidence type="ECO:0000256" key="7">
    <source>
        <dbReference type="PROSITE-ProRule" id="PRU01240"/>
    </source>
</evidence>
<feature type="chain" id="PRO_5030567008" description="subtilisin" evidence="9">
    <location>
        <begin position="22"/>
        <end position="366"/>
    </location>
</feature>
<proteinExistence type="inferred from homology"/>
<dbReference type="SUPFAM" id="SSF52743">
    <property type="entry name" value="Subtilisin-like"/>
    <property type="match status" value="1"/>
</dbReference>
<organism evidence="11">
    <name type="scientific">Chaetoceros debilis</name>
    <dbReference type="NCBI Taxonomy" id="122233"/>
    <lineage>
        <taxon>Eukaryota</taxon>
        <taxon>Sar</taxon>
        <taxon>Stramenopiles</taxon>
        <taxon>Ochrophyta</taxon>
        <taxon>Bacillariophyta</taxon>
        <taxon>Coscinodiscophyceae</taxon>
        <taxon>Chaetocerotophycidae</taxon>
        <taxon>Chaetocerotales</taxon>
        <taxon>Chaetocerotaceae</taxon>
        <taxon>Chaetoceros</taxon>
    </lineage>
</organism>
<gene>
    <name evidence="11" type="ORF">CDEB00056_LOCUS23610</name>
</gene>
<dbReference type="EMBL" id="HBIO01030814">
    <property type="protein sequence ID" value="CAE0478757.1"/>
    <property type="molecule type" value="Transcribed_RNA"/>
</dbReference>
<comment type="catalytic activity">
    <reaction evidence="5">
        <text>Hydrolysis of proteins with broad specificity for peptide bonds, and a preference for a large uncharged residue in P1. Hydrolyzes peptide amides.</text>
        <dbReference type="EC" id="3.4.21.62"/>
    </reaction>
</comment>
<keyword evidence="3 7" id="KW-0378">Hydrolase</keyword>
<dbReference type="GO" id="GO:0006508">
    <property type="term" value="P:proteolysis"/>
    <property type="evidence" value="ECO:0007669"/>
    <property type="project" value="UniProtKB-KW"/>
</dbReference>
<dbReference type="GO" id="GO:0004252">
    <property type="term" value="F:serine-type endopeptidase activity"/>
    <property type="evidence" value="ECO:0007669"/>
    <property type="project" value="UniProtKB-UniRule"/>
</dbReference>
<dbReference type="InterPro" id="IPR023827">
    <property type="entry name" value="Peptidase_S8_Asp-AS"/>
</dbReference>
<dbReference type="AlphaFoldDB" id="A0A7S3QIT4"/>
<evidence type="ECO:0000256" key="6">
    <source>
        <dbReference type="ARBA" id="ARBA00023619"/>
    </source>
</evidence>
<accession>A0A7S3QIT4</accession>
<dbReference type="Pfam" id="PF00082">
    <property type="entry name" value="Peptidase_S8"/>
    <property type="match status" value="1"/>
</dbReference>
<dbReference type="InterPro" id="IPR023828">
    <property type="entry name" value="Peptidase_S8_Ser-AS"/>
</dbReference>
<evidence type="ECO:0000256" key="9">
    <source>
        <dbReference type="SAM" id="SignalP"/>
    </source>
</evidence>
<feature type="active site" description="Charge relay system" evidence="7">
    <location>
        <position position="292"/>
    </location>
</feature>